<dbReference type="SMART" id="SM00389">
    <property type="entry name" value="HOX"/>
    <property type="match status" value="1"/>
</dbReference>
<keyword evidence="2 4" id="KW-0371">Homeobox</keyword>
<feature type="compositionally biased region" description="Basic residues" evidence="5">
    <location>
        <begin position="271"/>
        <end position="302"/>
    </location>
</feature>
<comment type="subcellular location">
    <subcellularLocation>
        <location evidence="4">Nucleus</location>
    </subcellularLocation>
</comment>
<evidence type="ECO:0000256" key="5">
    <source>
        <dbReference type="SAM" id="MobiDB-lite"/>
    </source>
</evidence>
<dbReference type="InterPro" id="IPR008422">
    <property type="entry name" value="KN_HD"/>
</dbReference>
<dbReference type="CDD" id="cd00086">
    <property type="entry name" value="homeodomain"/>
    <property type="match status" value="1"/>
</dbReference>
<comment type="caution">
    <text evidence="7">The sequence shown here is derived from an EMBL/GenBank/DDBJ whole genome shotgun (WGS) entry which is preliminary data.</text>
</comment>
<name>A0ABQ8XBY2_9EUKA</name>
<evidence type="ECO:0000313" key="7">
    <source>
        <dbReference type="EMBL" id="KAJ6229609.1"/>
    </source>
</evidence>
<evidence type="ECO:0000256" key="1">
    <source>
        <dbReference type="ARBA" id="ARBA00023125"/>
    </source>
</evidence>
<feature type="compositionally biased region" description="Basic and acidic residues" evidence="5">
    <location>
        <begin position="239"/>
        <end position="254"/>
    </location>
</feature>
<accession>A0ABQ8XBY2</accession>
<reference evidence="7" key="1">
    <citation type="submission" date="2022-08" db="EMBL/GenBank/DDBJ databases">
        <title>Novel sulfate-reducing endosymbionts in the free-living metamonad Anaeramoeba.</title>
        <authorList>
            <person name="Jerlstrom-Hultqvist J."/>
            <person name="Cepicka I."/>
            <person name="Gallot-Lavallee L."/>
            <person name="Salas-Leiva D."/>
            <person name="Curtis B.A."/>
            <person name="Zahonova K."/>
            <person name="Pipaliya S."/>
            <person name="Dacks J."/>
            <person name="Roger A.J."/>
        </authorList>
    </citation>
    <scope>NUCLEOTIDE SEQUENCE</scope>
    <source>
        <strain evidence="7">Schooner1</strain>
    </source>
</reference>
<feature type="compositionally biased region" description="Basic residues" evidence="5">
    <location>
        <begin position="318"/>
        <end position="330"/>
    </location>
</feature>
<organism evidence="7 8">
    <name type="scientific">Anaeramoeba flamelloides</name>
    <dbReference type="NCBI Taxonomy" id="1746091"/>
    <lineage>
        <taxon>Eukaryota</taxon>
        <taxon>Metamonada</taxon>
        <taxon>Anaeramoebidae</taxon>
        <taxon>Anaeramoeba</taxon>
    </lineage>
</organism>
<keyword evidence="1 4" id="KW-0238">DNA-binding</keyword>
<dbReference type="SUPFAM" id="SSF46689">
    <property type="entry name" value="Homeodomain-like"/>
    <property type="match status" value="1"/>
</dbReference>
<protein>
    <recommendedName>
        <fullName evidence="6">Homeobox domain-containing protein</fullName>
    </recommendedName>
</protein>
<sequence>MNFYNCEPFINFESNLALFEENNELDTYTNYFSNDNQLSTTILLPSFDKANTLTNQGFANKNVLTNELQTHENSYEINSNEQPLFYSSLTEQKMTPVWLNNDLQTQTKTDFETQNQMFNLVQPTNEPLLNFSNVDLGLPSNESPKPFQMEQYETENAQLDFNSNNKDKDKNKNTNTNTNTNTIGTLKGNVSFINRNQEIGFDFLNYANEISDLPSQSLTKEKTVFSPANNSNSKAQRKRFYEENEDESKKEAKTKSKTKIKRTNSHPQIIKAKKIRRKTKSMKERKKSKRRTEKPSSKKTKSTTHSTKATTKPSKNSILRHRRKKKSQKKNKNDEFEVNSIIIPTEKGKRVKIIKRKKPTRSSRLKTSEYGKKLFESWFKKHLNKPEGPYPDKNTRKMMSEKTGIPELQVTRWFGQRRRLQRMLCEKNSFTKPNWID</sequence>
<evidence type="ECO:0000256" key="2">
    <source>
        <dbReference type="ARBA" id="ARBA00023155"/>
    </source>
</evidence>
<evidence type="ECO:0000313" key="8">
    <source>
        <dbReference type="Proteomes" id="UP001150062"/>
    </source>
</evidence>
<dbReference type="Gene3D" id="1.10.10.60">
    <property type="entry name" value="Homeodomain-like"/>
    <property type="match status" value="1"/>
</dbReference>
<feature type="compositionally biased region" description="Low complexity" evidence="5">
    <location>
        <begin position="303"/>
        <end position="315"/>
    </location>
</feature>
<dbReference type="PROSITE" id="PS50071">
    <property type="entry name" value="HOMEOBOX_2"/>
    <property type="match status" value="1"/>
</dbReference>
<feature type="DNA-binding region" description="Homeobox" evidence="4">
    <location>
        <begin position="360"/>
        <end position="425"/>
    </location>
</feature>
<dbReference type="Proteomes" id="UP001150062">
    <property type="component" value="Unassembled WGS sequence"/>
</dbReference>
<dbReference type="InterPro" id="IPR009057">
    <property type="entry name" value="Homeodomain-like_sf"/>
</dbReference>
<dbReference type="InterPro" id="IPR001356">
    <property type="entry name" value="HD"/>
</dbReference>
<keyword evidence="8" id="KW-1185">Reference proteome</keyword>
<keyword evidence="3 4" id="KW-0539">Nucleus</keyword>
<proteinExistence type="predicted"/>
<feature type="region of interest" description="Disordered" evidence="5">
    <location>
        <begin position="157"/>
        <end position="180"/>
    </location>
</feature>
<gene>
    <name evidence="7" type="ORF">M0813_07567</name>
</gene>
<evidence type="ECO:0000259" key="6">
    <source>
        <dbReference type="PROSITE" id="PS50071"/>
    </source>
</evidence>
<feature type="region of interest" description="Disordered" evidence="5">
    <location>
        <begin position="223"/>
        <end position="333"/>
    </location>
</feature>
<dbReference type="EMBL" id="JAOAOG010000319">
    <property type="protein sequence ID" value="KAJ6229609.1"/>
    <property type="molecule type" value="Genomic_DNA"/>
</dbReference>
<feature type="domain" description="Homeobox" evidence="6">
    <location>
        <begin position="358"/>
        <end position="424"/>
    </location>
</feature>
<evidence type="ECO:0000256" key="4">
    <source>
        <dbReference type="PROSITE-ProRule" id="PRU00108"/>
    </source>
</evidence>
<feature type="compositionally biased region" description="Basic residues" evidence="5">
    <location>
        <begin position="255"/>
        <end position="264"/>
    </location>
</feature>
<evidence type="ECO:0000256" key="3">
    <source>
        <dbReference type="ARBA" id="ARBA00023242"/>
    </source>
</evidence>
<dbReference type="Pfam" id="PF05920">
    <property type="entry name" value="Homeobox_KN"/>
    <property type="match status" value="1"/>
</dbReference>